<protein>
    <submittedName>
        <fullName evidence="2">Uncharacterized protein</fullName>
    </submittedName>
</protein>
<gene>
    <name evidence="2" type="ORF">FCC1311_018882</name>
</gene>
<evidence type="ECO:0000313" key="3">
    <source>
        <dbReference type="Proteomes" id="UP000241890"/>
    </source>
</evidence>
<evidence type="ECO:0000313" key="2">
    <source>
        <dbReference type="EMBL" id="GBG25669.1"/>
    </source>
</evidence>
<dbReference type="EMBL" id="BEYU01000014">
    <property type="protein sequence ID" value="GBG25669.1"/>
    <property type="molecule type" value="Genomic_DNA"/>
</dbReference>
<proteinExistence type="predicted"/>
<accession>A0A2R5G5P3</accession>
<name>A0A2R5G5P3_9STRA</name>
<dbReference type="Proteomes" id="UP000241890">
    <property type="component" value="Unassembled WGS sequence"/>
</dbReference>
<comment type="caution">
    <text evidence="2">The sequence shown here is derived from an EMBL/GenBank/DDBJ whole genome shotgun (WGS) entry which is preliminary data.</text>
</comment>
<evidence type="ECO:0000256" key="1">
    <source>
        <dbReference type="SAM" id="MobiDB-lite"/>
    </source>
</evidence>
<keyword evidence="3" id="KW-1185">Reference proteome</keyword>
<organism evidence="2 3">
    <name type="scientific">Hondaea fermentalgiana</name>
    <dbReference type="NCBI Taxonomy" id="2315210"/>
    <lineage>
        <taxon>Eukaryota</taxon>
        <taxon>Sar</taxon>
        <taxon>Stramenopiles</taxon>
        <taxon>Bigyra</taxon>
        <taxon>Labyrinthulomycetes</taxon>
        <taxon>Thraustochytrida</taxon>
        <taxon>Thraustochytriidae</taxon>
        <taxon>Hondaea</taxon>
    </lineage>
</organism>
<feature type="compositionally biased region" description="Polar residues" evidence="1">
    <location>
        <begin position="432"/>
        <end position="441"/>
    </location>
</feature>
<dbReference type="InParanoid" id="A0A2R5G5P3"/>
<sequence length="514" mass="55817">MSGKQNPSNGLRTDDDDEVQAMVDRVLMEIARVGIAAPVGTMFSGLGANVGTLADNKEELQEVLTPFFFGSGCQAFDMAVSAQGGLDVSRGAKLSTLGAGDMYANVVFEEDTASIGRSKRVRAHKLEGAFRFGDFVDIRSIETVARAVIRQIGLPQAPSITSETFAACLRQGLPAVHAMLSRILFMEESDVHVAYVPPSATVSEGSSRAIRLEFTGVLSIKKLKHVYYSLDNIVQHLNRLNLALLPAQAGSMSESEMEAYAAEAPAFVKVHLEHRSGNRCNISLVLCLLEGSNSLLFMDQVTLAPCKDASGKFRVVPFDMSQAQSFYLRLRIQARVAELGCATFNLPELVFKLANRVPAPGAIPEEIFELTLAYMSGHHRLASIALRPFINIDNFRAVLTQDLHIEIGWKPKAGEESSEALSKVPGDAENASEAQSSTTAVSGGEAEKNRIRLGTFDLNFRFKLVPPRSAVTHCLSFFIKTQIGRFDLLDFVRDLCTAIGADISALAQKLDATK</sequence>
<dbReference type="AlphaFoldDB" id="A0A2R5G5P3"/>
<feature type="region of interest" description="Disordered" evidence="1">
    <location>
        <begin position="418"/>
        <end position="445"/>
    </location>
</feature>
<reference evidence="2 3" key="1">
    <citation type="submission" date="2017-12" db="EMBL/GenBank/DDBJ databases">
        <title>Sequencing, de novo assembly and annotation of complete genome of a new Thraustochytrid species, strain FCC1311.</title>
        <authorList>
            <person name="Sedici K."/>
            <person name="Godart F."/>
            <person name="Aiese Cigliano R."/>
            <person name="Sanseverino W."/>
            <person name="Barakat M."/>
            <person name="Ortet P."/>
            <person name="Marechal E."/>
            <person name="Cagnac O."/>
            <person name="Amato A."/>
        </authorList>
    </citation>
    <scope>NUCLEOTIDE SEQUENCE [LARGE SCALE GENOMIC DNA]</scope>
</reference>